<accession>A0ACD5W7H9</accession>
<organism evidence="1 2">
    <name type="scientific">Avena sativa</name>
    <name type="common">Oat</name>
    <dbReference type="NCBI Taxonomy" id="4498"/>
    <lineage>
        <taxon>Eukaryota</taxon>
        <taxon>Viridiplantae</taxon>
        <taxon>Streptophyta</taxon>
        <taxon>Embryophyta</taxon>
        <taxon>Tracheophyta</taxon>
        <taxon>Spermatophyta</taxon>
        <taxon>Magnoliopsida</taxon>
        <taxon>Liliopsida</taxon>
        <taxon>Poales</taxon>
        <taxon>Poaceae</taxon>
        <taxon>BOP clade</taxon>
        <taxon>Pooideae</taxon>
        <taxon>Poodae</taxon>
        <taxon>Poeae</taxon>
        <taxon>Poeae Chloroplast Group 1 (Aveneae type)</taxon>
        <taxon>Aveninae</taxon>
        <taxon>Avena</taxon>
    </lineage>
</organism>
<evidence type="ECO:0000313" key="2">
    <source>
        <dbReference type="Proteomes" id="UP001732700"/>
    </source>
</evidence>
<name>A0ACD5W7H9_AVESA</name>
<protein>
    <submittedName>
        <fullName evidence="1">Uncharacterized protein</fullName>
    </submittedName>
</protein>
<proteinExistence type="predicted"/>
<dbReference type="Proteomes" id="UP001732700">
    <property type="component" value="Chromosome 4A"/>
</dbReference>
<evidence type="ECO:0000313" key="1">
    <source>
        <dbReference type="EnsemblPlants" id="AVESA.00010b.r2.4AG0585110.1.CDS"/>
    </source>
</evidence>
<reference evidence="1" key="2">
    <citation type="submission" date="2025-09" db="UniProtKB">
        <authorList>
            <consortium name="EnsemblPlants"/>
        </authorList>
    </citation>
    <scope>IDENTIFICATION</scope>
</reference>
<dbReference type="EnsemblPlants" id="AVESA.00010b.r2.4AG0585110.1">
    <property type="protein sequence ID" value="AVESA.00010b.r2.4AG0585110.1.CDS"/>
    <property type="gene ID" value="AVESA.00010b.r2.4AG0585110"/>
</dbReference>
<reference evidence="1" key="1">
    <citation type="submission" date="2021-05" db="EMBL/GenBank/DDBJ databases">
        <authorList>
            <person name="Scholz U."/>
            <person name="Mascher M."/>
            <person name="Fiebig A."/>
        </authorList>
    </citation>
    <scope>NUCLEOTIDE SEQUENCE [LARGE SCALE GENOMIC DNA]</scope>
</reference>
<keyword evidence="2" id="KW-1185">Reference proteome</keyword>
<sequence>MEWQNPRRSLLLNLQVDASSARNGTTASCKASGGDDAEVTLFAESPPQVSRLEVCCATGSAPYIVATEDDLVLVGVAFGPNSCSWSGYDYFIYRLGAGEGASSLELLPDPGLSLDDSHVGILRRRGDGDYFVAALCYPSSPGKYDLALYSSSTREWTTKLASLDLDQEQQQHVDLCHVNRKVITVGGEAGTMGWVDLWHGILLCDVLHEEPRLRYIPLPPPLLPTRELEGCPRNARDIAVIGDDQIISYVELQIRVLPGPSSTGSYVSGGWTLAVWTTGAGAATSNNPAASWHQDYKFDASEVTTIVAPAAQFEALPPELQQDDEEGALLVRLHTGHPTLCLHDRGVVYLMTKVDYQDERAWVLALDMESKKLKGVAEFTADRVPGFCFTYTHSRVSQYMNVQGDLKR</sequence>